<evidence type="ECO:0000313" key="2">
    <source>
        <dbReference type="EMBL" id="CAI6049359.1"/>
    </source>
</evidence>
<keyword evidence="3" id="KW-1185">Reference proteome</keyword>
<protein>
    <submittedName>
        <fullName evidence="2">Uncharacterized protein</fullName>
    </submittedName>
</protein>
<evidence type="ECO:0000313" key="3">
    <source>
        <dbReference type="Proteomes" id="UP001160390"/>
    </source>
</evidence>
<feature type="compositionally biased region" description="Polar residues" evidence="1">
    <location>
        <begin position="83"/>
        <end position="104"/>
    </location>
</feature>
<dbReference type="EMBL" id="CABFNP030000587">
    <property type="protein sequence ID" value="CAI6049359.1"/>
    <property type="molecule type" value="Genomic_DNA"/>
</dbReference>
<accession>A0AA35LRT2</accession>
<gene>
    <name evidence="2" type="ORF">CCHLO57077_00018454</name>
</gene>
<dbReference type="Proteomes" id="UP001160390">
    <property type="component" value="Unassembled WGS sequence"/>
</dbReference>
<evidence type="ECO:0000256" key="1">
    <source>
        <dbReference type="SAM" id="MobiDB-lite"/>
    </source>
</evidence>
<sequence length="133" mass="15030">MRERLESWHRTTAPARIRLEKDIEASRQCLEVCKVASSEVSTGKIYRIKEAVADGDSDQMLVTTLTDLFNIEKALSQGKSAQLLGSMSDETPQKVSEQRYSSRFRNAHAAGRSTWDTHRNLKPKAARPLVPTW</sequence>
<dbReference type="AlphaFoldDB" id="A0AA35LRT2"/>
<comment type="caution">
    <text evidence="2">The sequence shown here is derived from an EMBL/GenBank/DDBJ whole genome shotgun (WGS) entry which is preliminary data.</text>
</comment>
<organism evidence="2 3">
    <name type="scientific">Clonostachys chloroleuca</name>
    <dbReference type="NCBI Taxonomy" id="1926264"/>
    <lineage>
        <taxon>Eukaryota</taxon>
        <taxon>Fungi</taxon>
        <taxon>Dikarya</taxon>
        <taxon>Ascomycota</taxon>
        <taxon>Pezizomycotina</taxon>
        <taxon>Sordariomycetes</taxon>
        <taxon>Hypocreomycetidae</taxon>
        <taxon>Hypocreales</taxon>
        <taxon>Bionectriaceae</taxon>
        <taxon>Clonostachys</taxon>
    </lineage>
</organism>
<feature type="non-terminal residue" evidence="2">
    <location>
        <position position="133"/>
    </location>
</feature>
<name>A0AA35LRT2_9HYPO</name>
<reference evidence="2" key="1">
    <citation type="submission" date="2023-01" db="EMBL/GenBank/DDBJ databases">
        <authorList>
            <person name="Piombo E."/>
        </authorList>
    </citation>
    <scope>NUCLEOTIDE SEQUENCE</scope>
</reference>
<proteinExistence type="predicted"/>
<feature type="region of interest" description="Disordered" evidence="1">
    <location>
        <begin position="83"/>
        <end position="133"/>
    </location>
</feature>